<reference evidence="1 2" key="1">
    <citation type="journal article" date="2018" name="Science">
        <title>The opium poppy genome and morphinan production.</title>
        <authorList>
            <person name="Guo L."/>
            <person name="Winzer T."/>
            <person name="Yang X."/>
            <person name="Li Y."/>
            <person name="Ning Z."/>
            <person name="He Z."/>
            <person name="Teodor R."/>
            <person name="Lu Y."/>
            <person name="Bowser T.A."/>
            <person name="Graham I.A."/>
            <person name="Ye K."/>
        </authorList>
    </citation>
    <scope>NUCLEOTIDE SEQUENCE [LARGE SCALE GENOMIC DNA]</scope>
    <source>
        <strain evidence="2">cv. HN1</strain>
        <tissue evidence="1">Leaves</tissue>
    </source>
</reference>
<gene>
    <name evidence="1" type="ORF">C5167_016941</name>
</gene>
<dbReference type="EMBL" id="CM010716">
    <property type="protein sequence ID" value="RZC48516.1"/>
    <property type="molecule type" value="Genomic_DNA"/>
</dbReference>
<accession>A0A4Y7IK71</accession>
<keyword evidence="2" id="KW-1185">Reference proteome</keyword>
<dbReference type="PANTHER" id="PTHR31439:SF7">
    <property type="entry name" value="EXPRESSED PROTEIN"/>
    <property type="match status" value="1"/>
</dbReference>
<evidence type="ECO:0000313" key="1">
    <source>
        <dbReference type="EMBL" id="RZC48516.1"/>
    </source>
</evidence>
<name>A0A4Y7IK71_PAPSO</name>
<dbReference type="Gramene" id="RZC48516">
    <property type="protein sequence ID" value="RZC48516"/>
    <property type="gene ID" value="C5167_016941"/>
</dbReference>
<evidence type="ECO:0000313" key="2">
    <source>
        <dbReference type="Proteomes" id="UP000316621"/>
    </source>
</evidence>
<dbReference type="OMA" id="YFETRCV"/>
<dbReference type="Proteomes" id="UP000316621">
    <property type="component" value="Chromosome 2"/>
</dbReference>
<dbReference type="PANTHER" id="PTHR31439">
    <property type="entry name" value="EXPRESSED PROTEIN"/>
    <property type="match status" value="1"/>
</dbReference>
<sequence length="534" mass="60293">MDIWSWMSELPSSGEDWHESSLIFELANDGKQLNSTTDKSILLKAEKTSSGSNSLQVTFSVCIQGFEPYVTEKTLWVSNPCSLSSEQPYLPLLLQLIQEIIIHAPNSHESTCPRSQHQKLKPEPVSWIVDSHSPESLSHFFNFIFLCRIFWICVCDAPSEVGSVYFHKLLSPNLNLLSCKHVIRNFFISIGIDGELCIMRTLGYMLANWYILRDLRVGLQLLTPLPSNGFSYATETHGFWVLKGYAPVLSMQPSHRQNSTPLRLNQFDTKETVLKYVLAHQQLEATIQLQYSVYFTDGFIQVNARIDNLRFHMVKLGFNKNEEANTVCSDERHFPSRIRIWAGPEIGANYVSSLSLGRSTENQEREVETKKAVKGSSGKLRGMAKTTARRKTKSWRFDQDAEGHAAIFEAVLCDSATGIEVSTWKANKSGDEVGDVGNPMTGLKNRYNGASRLFNKAGGLVFNGDEYGEGVGWRLSRDMEGSVLKWRLGGKIWVSYFPNSNDLKNDNTTSTFETRCVNWCEEVDLPLIRGKLLL</sequence>
<dbReference type="AlphaFoldDB" id="A0A4Y7IK71"/>
<organism evidence="1 2">
    <name type="scientific">Papaver somniferum</name>
    <name type="common">Opium poppy</name>
    <dbReference type="NCBI Taxonomy" id="3469"/>
    <lineage>
        <taxon>Eukaryota</taxon>
        <taxon>Viridiplantae</taxon>
        <taxon>Streptophyta</taxon>
        <taxon>Embryophyta</taxon>
        <taxon>Tracheophyta</taxon>
        <taxon>Spermatophyta</taxon>
        <taxon>Magnoliopsida</taxon>
        <taxon>Ranunculales</taxon>
        <taxon>Papaveraceae</taxon>
        <taxon>Papaveroideae</taxon>
        <taxon>Papaver</taxon>
    </lineage>
</organism>
<dbReference type="STRING" id="3469.A0A4Y7IK71"/>
<protein>
    <submittedName>
        <fullName evidence="1">Uncharacterized protein</fullName>
    </submittedName>
</protein>
<proteinExistence type="predicted"/>